<evidence type="ECO:0000256" key="2">
    <source>
        <dbReference type="ARBA" id="ARBA00008520"/>
    </source>
</evidence>
<keyword evidence="4" id="KW-1185">Reference proteome</keyword>
<dbReference type="Proteomes" id="UP000032352">
    <property type="component" value="Chromosome pTvir"/>
</dbReference>
<dbReference type="SUPFAM" id="SSF53850">
    <property type="entry name" value="Periplasmic binding protein-like II"/>
    <property type="match status" value="1"/>
</dbReference>
<evidence type="ECO:0000313" key="3">
    <source>
        <dbReference type="EMBL" id="WDE08503.1"/>
    </source>
</evidence>
<protein>
    <submittedName>
        <fullName evidence="3">Carbohydrate ABC transporter substrate-binding protein</fullName>
    </submittedName>
</protein>
<dbReference type="PANTHER" id="PTHR43649">
    <property type="entry name" value="ARABINOSE-BINDING PROTEIN-RELATED"/>
    <property type="match status" value="1"/>
</dbReference>
<dbReference type="EMBL" id="CP059734">
    <property type="protein sequence ID" value="WDE08503.1"/>
    <property type="molecule type" value="Genomic_DNA"/>
</dbReference>
<reference evidence="3 4" key="1">
    <citation type="journal article" date="2015" name="Genome Announc.">
        <title>Draft Genome Sequences of Marine Isolates of Thalassomonas viridans and Thalassomonas actiniarum.</title>
        <authorList>
            <person name="Olonade I."/>
            <person name="van Zyl L.J."/>
            <person name="Trindade M."/>
        </authorList>
    </citation>
    <scope>NUCLEOTIDE SEQUENCE [LARGE SCALE GENOMIC DNA]</scope>
    <source>
        <strain evidence="3 4">XOM25</strain>
    </source>
</reference>
<dbReference type="GO" id="GO:0042597">
    <property type="term" value="C:periplasmic space"/>
    <property type="evidence" value="ECO:0007669"/>
    <property type="project" value="UniProtKB-SubCell"/>
</dbReference>
<comment type="subcellular location">
    <subcellularLocation>
        <location evidence="1">Periplasm</location>
    </subcellularLocation>
</comment>
<name>A0AAF0CCJ9_9GAMM</name>
<gene>
    <name evidence="3" type="ORF">SG34_031775</name>
</gene>
<dbReference type="PANTHER" id="PTHR43649:SF14">
    <property type="entry name" value="BLR3389 PROTEIN"/>
    <property type="match status" value="1"/>
</dbReference>
<accession>A0AAF0CCJ9</accession>
<dbReference type="Gene3D" id="3.40.190.10">
    <property type="entry name" value="Periplasmic binding protein-like II"/>
    <property type="match status" value="2"/>
</dbReference>
<evidence type="ECO:0000313" key="4">
    <source>
        <dbReference type="Proteomes" id="UP000032352"/>
    </source>
</evidence>
<comment type="similarity">
    <text evidence="2">Belongs to the bacterial solute-binding protein 1 family.</text>
</comment>
<organism evidence="3 4">
    <name type="scientific">Thalassomonas viridans</name>
    <dbReference type="NCBI Taxonomy" id="137584"/>
    <lineage>
        <taxon>Bacteria</taxon>
        <taxon>Pseudomonadati</taxon>
        <taxon>Pseudomonadota</taxon>
        <taxon>Gammaproteobacteria</taxon>
        <taxon>Alteromonadales</taxon>
        <taxon>Colwelliaceae</taxon>
        <taxon>Thalassomonas</taxon>
    </lineage>
</organism>
<dbReference type="Pfam" id="PF01547">
    <property type="entry name" value="SBP_bac_1"/>
    <property type="match status" value="1"/>
</dbReference>
<dbReference type="AlphaFoldDB" id="A0AAF0CCJ9"/>
<dbReference type="InterPro" id="IPR050490">
    <property type="entry name" value="Bact_solute-bd_prot1"/>
</dbReference>
<sequence>MLISAVYAGEIKVSVLLTPKQRAAYHEVFHIFSQKTGIKVRMVAKSDTDYKHILPIWLLGGKDTPDVLHWQASQRLFFYAEKDVIRPLTRLWHEENMDRHFAHTKSSVTYNKEVYAVPVSYYHWGLLYKKSLIKKYGGVPKDWQAFIALCEKMKNAGITPIAIGTKNSWPAAAWFDYLNLRINGLEFHQQLLNGKISFYHPRVQEVLIEWKRLIDKKFFNQGSQRFTWDEILPGLYREWFGFILIGNFVTNKLPQQLIQDFSFMPFPQIANIPLYEKAPTEVFMIAKNTRKIKEAEAFIKFISQPEIQSMLNKALGYLPPHNAATIGQNDFIQFGAKLLKQAKGLAQYFDRETLPAFEKKAIPLLAEFIITGNIEQTTYKLEQARASIFLNNTINND</sequence>
<dbReference type="InterPro" id="IPR006059">
    <property type="entry name" value="SBP"/>
</dbReference>
<evidence type="ECO:0000256" key="1">
    <source>
        <dbReference type="ARBA" id="ARBA00004418"/>
    </source>
</evidence>
<dbReference type="KEGG" id="tvd:SG34_031775"/>
<reference evidence="3 4" key="2">
    <citation type="journal article" date="2022" name="Mar. Drugs">
        <title>Bioassay-Guided Fractionation Leads to the Detection of Cholic Acid Generated by the Rare Thalassomonas sp.</title>
        <authorList>
            <person name="Pheiffer F."/>
            <person name="Schneider Y.K."/>
            <person name="Hansen E.H."/>
            <person name="Andersen J.H."/>
            <person name="Isaksson J."/>
            <person name="Busche T."/>
            <person name="R C."/>
            <person name="Kalinowski J."/>
            <person name="Zyl L.V."/>
            <person name="Trindade M."/>
        </authorList>
    </citation>
    <scope>NUCLEOTIDE SEQUENCE [LARGE SCALE GENOMIC DNA]</scope>
    <source>
        <strain evidence="3 4">XOM25</strain>
    </source>
</reference>
<proteinExistence type="inferred from homology"/>
<dbReference type="RefSeq" id="WP_161797925.1">
    <property type="nucleotide sequence ID" value="NZ_CP059734.1"/>
</dbReference>